<evidence type="ECO:0000313" key="3">
    <source>
        <dbReference type="EMBL" id="MFD2937636.1"/>
    </source>
</evidence>
<dbReference type="InterPro" id="IPR036291">
    <property type="entry name" value="NAD(P)-bd_dom_sf"/>
</dbReference>
<dbReference type="InterPro" id="IPR002347">
    <property type="entry name" value="SDR_fam"/>
</dbReference>
<proteinExistence type="inferred from homology"/>
<dbReference type="EC" id="1.1.1.-" evidence="3"/>
<evidence type="ECO:0000256" key="1">
    <source>
        <dbReference type="ARBA" id="ARBA00006484"/>
    </source>
</evidence>
<organism evidence="3 4">
    <name type="scientific">Spirosoma flavum</name>
    <dbReference type="NCBI Taxonomy" id="2048557"/>
    <lineage>
        <taxon>Bacteria</taxon>
        <taxon>Pseudomonadati</taxon>
        <taxon>Bacteroidota</taxon>
        <taxon>Cytophagia</taxon>
        <taxon>Cytophagales</taxon>
        <taxon>Cytophagaceae</taxon>
        <taxon>Spirosoma</taxon>
    </lineage>
</organism>
<dbReference type="EMBL" id="JBHUOM010000042">
    <property type="protein sequence ID" value="MFD2937636.1"/>
    <property type="molecule type" value="Genomic_DNA"/>
</dbReference>
<name>A0ABW6AQP1_9BACT</name>
<dbReference type="CDD" id="cd05233">
    <property type="entry name" value="SDR_c"/>
    <property type="match status" value="1"/>
</dbReference>
<sequence length="261" mass="27712">MKNLNGKKAVVIGGSRGTGLAIVEALQLEGAEVLVVARNPESLAELVSKWPNARTLQADMTDAATIETVFREAPDLVILAGGAMPPSQPVVELDWETFSTNWNTDVKASYMLTQYALTRPAKAGTLIVFLSSGAAIGGSPISGGYAGSKRMQMFLANYAQLASNRLGLGLRFLTLAPWRLMKNTGVGDVVVPKYAAFLGVSEDDFVAGMTQAQTKEDVADAVVSVAKQWPAVQEGNVFVVSSEGIATESDMLKGAPFWAKR</sequence>
<protein>
    <submittedName>
        <fullName evidence="3">SDR family NAD(P)-dependent oxidoreductase</fullName>
        <ecNumber evidence="3">1.1.1.-</ecNumber>
    </submittedName>
</protein>
<dbReference type="Pfam" id="PF00106">
    <property type="entry name" value="adh_short"/>
    <property type="match status" value="1"/>
</dbReference>
<comment type="similarity">
    <text evidence="1">Belongs to the short-chain dehydrogenases/reductases (SDR) family.</text>
</comment>
<dbReference type="GO" id="GO:0016491">
    <property type="term" value="F:oxidoreductase activity"/>
    <property type="evidence" value="ECO:0007669"/>
    <property type="project" value="UniProtKB-KW"/>
</dbReference>
<dbReference type="SUPFAM" id="SSF51735">
    <property type="entry name" value="NAD(P)-binding Rossmann-fold domains"/>
    <property type="match status" value="1"/>
</dbReference>
<reference evidence="4" key="1">
    <citation type="journal article" date="2019" name="Int. J. Syst. Evol. Microbiol.">
        <title>The Global Catalogue of Microorganisms (GCM) 10K type strain sequencing project: providing services to taxonomists for standard genome sequencing and annotation.</title>
        <authorList>
            <consortium name="The Broad Institute Genomics Platform"/>
            <consortium name="The Broad Institute Genome Sequencing Center for Infectious Disease"/>
            <person name="Wu L."/>
            <person name="Ma J."/>
        </authorList>
    </citation>
    <scope>NUCLEOTIDE SEQUENCE [LARGE SCALE GENOMIC DNA]</scope>
    <source>
        <strain evidence="4">KCTC 52490</strain>
    </source>
</reference>
<gene>
    <name evidence="3" type="ORF">ACFS25_27945</name>
</gene>
<keyword evidence="2 3" id="KW-0560">Oxidoreductase</keyword>
<dbReference type="Proteomes" id="UP001597512">
    <property type="component" value="Unassembled WGS sequence"/>
</dbReference>
<keyword evidence="4" id="KW-1185">Reference proteome</keyword>
<evidence type="ECO:0000313" key="4">
    <source>
        <dbReference type="Proteomes" id="UP001597512"/>
    </source>
</evidence>
<comment type="caution">
    <text evidence="3">The sequence shown here is derived from an EMBL/GenBank/DDBJ whole genome shotgun (WGS) entry which is preliminary data.</text>
</comment>
<dbReference type="PANTHER" id="PTHR43669">
    <property type="entry name" value="5-KETO-D-GLUCONATE 5-REDUCTASE"/>
    <property type="match status" value="1"/>
</dbReference>
<evidence type="ECO:0000256" key="2">
    <source>
        <dbReference type="ARBA" id="ARBA00023002"/>
    </source>
</evidence>
<dbReference type="PANTHER" id="PTHR43669:SF3">
    <property type="entry name" value="ALCOHOL DEHYDROGENASE, PUTATIVE (AFU_ORTHOLOGUE AFUA_3G03445)-RELATED"/>
    <property type="match status" value="1"/>
</dbReference>
<dbReference type="RefSeq" id="WP_381507913.1">
    <property type="nucleotide sequence ID" value="NZ_JBHUOM010000042.1"/>
</dbReference>
<dbReference type="Gene3D" id="3.40.50.720">
    <property type="entry name" value="NAD(P)-binding Rossmann-like Domain"/>
    <property type="match status" value="1"/>
</dbReference>
<accession>A0ABW6AQP1</accession>